<dbReference type="InterPro" id="IPR000182">
    <property type="entry name" value="GNAT_dom"/>
</dbReference>
<dbReference type="PANTHER" id="PTHR43792:SF1">
    <property type="entry name" value="N-ACETYLTRANSFERASE DOMAIN-CONTAINING PROTEIN"/>
    <property type="match status" value="1"/>
</dbReference>
<dbReference type="Gene3D" id="3.40.630.30">
    <property type="match status" value="1"/>
</dbReference>
<dbReference type="Pfam" id="PF13302">
    <property type="entry name" value="Acetyltransf_3"/>
    <property type="match status" value="1"/>
</dbReference>
<dbReference type="InterPro" id="IPR051531">
    <property type="entry name" value="N-acetyltransferase"/>
</dbReference>
<accession>A0A239CE03</accession>
<dbReference type="AlphaFoldDB" id="A0A239CE03"/>
<proteinExistence type="predicted"/>
<protein>
    <submittedName>
        <fullName evidence="3">Protein N-acetyltransferase, RimJ/RimL family</fullName>
    </submittedName>
</protein>
<evidence type="ECO:0000313" key="4">
    <source>
        <dbReference type="Proteomes" id="UP000198440"/>
    </source>
</evidence>
<dbReference type="EMBL" id="FZON01000006">
    <property type="protein sequence ID" value="SNS18122.1"/>
    <property type="molecule type" value="Genomic_DNA"/>
</dbReference>
<dbReference type="GO" id="GO:0016747">
    <property type="term" value="F:acyltransferase activity, transferring groups other than amino-acyl groups"/>
    <property type="evidence" value="ECO:0007669"/>
    <property type="project" value="InterPro"/>
</dbReference>
<evidence type="ECO:0000256" key="1">
    <source>
        <dbReference type="SAM" id="MobiDB-lite"/>
    </source>
</evidence>
<sequence length="178" mass="19603">MPAPTLHTPRLTLRPHVLGDMDPFWDFHQSDQAGYVGRPKTRTHQWYGLASEVGSWDLMGHGGWGVDLHDGRFIGQVAITQPPHFPEREIGWIFFNGYEGKGYATEAATAALLWAWSDLGADTLVSYIHPDNARSIALATRLGAQHDPDAPLPTGETTGETLVYRHSPDTDGNPEAYA</sequence>
<dbReference type="Proteomes" id="UP000198440">
    <property type="component" value="Unassembled WGS sequence"/>
</dbReference>
<name>A0A239CE03_9RHOB</name>
<organism evidence="3 4">
    <name type="scientific">Antarctobacter heliothermus</name>
    <dbReference type="NCBI Taxonomy" id="74033"/>
    <lineage>
        <taxon>Bacteria</taxon>
        <taxon>Pseudomonadati</taxon>
        <taxon>Pseudomonadota</taxon>
        <taxon>Alphaproteobacteria</taxon>
        <taxon>Rhodobacterales</taxon>
        <taxon>Roseobacteraceae</taxon>
        <taxon>Antarctobacter</taxon>
    </lineage>
</organism>
<evidence type="ECO:0000313" key="3">
    <source>
        <dbReference type="EMBL" id="SNS18122.1"/>
    </source>
</evidence>
<gene>
    <name evidence="3" type="ORF">SAMN04488078_100682</name>
</gene>
<dbReference type="InterPro" id="IPR016181">
    <property type="entry name" value="Acyl_CoA_acyltransferase"/>
</dbReference>
<feature type="domain" description="N-acetyltransferase" evidence="2">
    <location>
        <begin position="11"/>
        <end position="169"/>
    </location>
</feature>
<keyword evidence="3" id="KW-0808">Transferase</keyword>
<reference evidence="3 4" key="1">
    <citation type="submission" date="2017-06" db="EMBL/GenBank/DDBJ databases">
        <authorList>
            <person name="Kim H.J."/>
            <person name="Triplett B.A."/>
        </authorList>
    </citation>
    <scope>NUCLEOTIDE SEQUENCE [LARGE SCALE GENOMIC DNA]</scope>
    <source>
        <strain evidence="3 4">DSM 11445</strain>
    </source>
</reference>
<dbReference type="OrthoDB" id="6293260at2"/>
<dbReference type="PANTHER" id="PTHR43792">
    <property type="entry name" value="GNAT FAMILY, PUTATIVE (AFU_ORTHOLOGUE AFUA_3G00765)-RELATED-RELATED"/>
    <property type="match status" value="1"/>
</dbReference>
<feature type="region of interest" description="Disordered" evidence="1">
    <location>
        <begin position="145"/>
        <end position="178"/>
    </location>
</feature>
<dbReference type="RefSeq" id="WP_089276763.1">
    <property type="nucleotide sequence ID" value="NZ_FZON01000006.1"/>
</dbReference>
<dbReference type="SUPFAM" id="SSF55729">
    <property type="entry name" value="Acyl-CoA N-acyltransferases (Nat)"/>
    <property type="match status" value="1"/>
</dbReference>
<dbReference type="PROSITE" id="PS51186">
    <property type="entry name" value="GNAT"/>
    <property type="match status" value="1"/>
</dbReference>
<evidence type="ECO:0000259" key="2">
    <source>
        <dbReference type="PROSITE" id="PS51186"/>
    </source>
</evidence>